<comment type="caution">
    <text evidence="12">The sequence shown here is derived from an EMBL/GenBank/DDBJ whole genome shotgun (WGS) entry which is preliminary data.</text>
</comment>
<keyword evidence="13" id="KW-1185">Reference proteome</keyword>
<sequence length="149" mass="18120">MKFQFKLEKILALREREKEEAISNYQKSVKSFEEIALELYKLLKKKEDLMKFQEDQLMAGLAVQEIRHYQNFINNLELSINHLQELVVNARTRMNWFQQLLNEKNIEVKKYETMKEESLKQFLEQLKRAENKEMDEISTLQFIRQSVMR</sequence>
<dbReference type="EMBL" id="JARMAB010000004">
    <property type="protein sequence ID" value="MED1202073.1"/>
    <property type="molecule type" value="Genomic_DNA"/>
</dbReference>
<feature type="coiled-coil region" evidence="11">
    <location>
        <begin position="73"/>
        <end position="132"/>
    </location>
</feature>
<dbReference type="RefSeq" id="WP_066264679.1">
    <property type="nucleotide sequence ID" value="NZ_JARMAB010000004.1"/>
</dbReference>
<evidence type="ECO:0000256" key="3">
    <source>
        <dbReference type="ARBA" id="ARBA00020392"/>
    </source>
</evidence>
<protein>
    <recommendedName>
        <fullName evidence="3">Flagellar FliJ protein</fullName>
    </recommendedName>
</protein>
<keyword evidence="12" id="KW-0966">Cell projection</keyword>
<evidence type="ECO:0000256" key="11">
    <source>
        <dbReference type="SAM" id="Coils"/>
    </source>
</evidence>
<evidence type="ECO:0000256" key="7">
    <source>
        <dbReference type="ARBA" id="ARBA00022795"/>
    </source>
</evidence>
<dbReference type="InterPro" id="IPR053716">
    <property type="entry name" value="Flag_assembly_chemotaxis_eff"/>
</dbReference>
<keyword evidence="10" id="KW-1006">Bacterial flagellum protein export</keyword>
<reference evidence="12 13" key="1">
    <citation type="submission" date="2023-03" db="EMBL/GenBank/DDBJ databases">
        <title>Bacillus Genome Sequencing.</title>
        <authorList>
            <person name="Dunlap C."/>
        </authorList>
    </citation>
    <scope>NUCLEOTIDE SEQUENCE [LARGE SCALE GENOMIC DNA]</scope>
    <source>
        <strain evidence="12 13">B-23453</strain>
    </source>
</reference>
<keyword evidence="11" id="KW-0175">Coiled coil</keyword>
<keyword evidence="12" id="KW-0282">Flagellum</keyword>
<evidence type="ECO:0000256" key="4">
    <source>
        <dbReference type="ARBA" id="ARBA00022448"/>
    </source>
</evidence>
<evidence type="ECO:0000256" key="1">
    <source>
        <dbReference type="ARBA" id="ARBA00004413"/>
    </source>
</evidence>
<evidence type="ECO:0000256" key="10">
    <source>
        <dbReference type="ARBA" id="ARBA00023225"/>
    </source>
</evidence>
<evidence type="ECO:0000256" key="2">
    <source>
        <dbReference type="ARBA" id="ARBA00010004"/>
    </source>
</evidence>
<name>A0ABU6MBM0_9BACI</name>
<dbReference type="Gene3D" id="1.10.287.1700">
    <property type="match status" value="1"/>
</dbReference>
<organism evidence="12 13">
    <name type="scientific">Heyndrickxia acidicola</name>
    <dbReference type="NCBI Taxonomy" id="209389"/>
    <lineage>
        <taxon>Bacteria</taxon>
        <taxon>Bacillati</taxon>
        <taxon>Bacillota</taxon>
        <taxon>Bacilli</taxon>
        <taxon>Bacillales</taxon>
        <taxon>Bacillaceae</taxon>
        <taxon>Heyndrickxia</taxon>
    </lineage>
</organism>
<evidence type="ECO:0000256" key="6">
    <source>
        <dbReference type="ARBA" id="ARBA00022500"/>
    </source>
</evidence>
<proteinExistence type="inferred from homology"/>
<dbReference type="Proteomes" id="UP001341444">
    <property type="component" value="Unassembled WGS sequence"/>
</dbReference>
<keyword evidence="7" id="KW-1005">Bacterial flagellum biogenesis</keyword>
<keyword evidence="4" id="KW-0813">Transport</keyword>
<keyword evidence="5" id="KW-1003">Cell membrane</keyword>
<dbReference type="InterPro" id="IPR012823">
    <property type="entry name" value="Flagell_FliJ"/>
</dbReference>
<dbReference type="NCBIfam" id="TIGR02473">
    <property type="entry name" value="flagell_FliJ"/>
    <property type="match status" value="1"/>
</dbReference>
<evidence type="ECO:0000256" key="9">
    <source>
        <dbReference type="ARBA" id="ARBA00023136"/>
    </source>
</evidence>
<keyword evidence="8" id="KW-0653">Protein transport</keyword>
<evidence type="ECO:0000313" key="13">
    <source>
        <dbReference type="Proteomes" id="UP001341444"/>
    </source>
</evidence>
<accession>A0ABU6MBM0</accession>
<evidence type="ECO:0000256" key="5">
    <source>
        <dbReference type="ARBA" id="ARBA00022475"/>
    </source>
</evidence>
<keyword evidence="12" id="KW-0969">Cilium</keyword>
<evidence type="ECO:0000256" key="8">
    <source>
        <dbReference type="ARBA" id="ARBA00022927"/>
    </source>
</evidence>
<comment type="subcellular location">
    <subcellularLocation>
        <location evidence="1">Cell membrane</location>
        <topology evidence="1">Peripheral membrane protein</topology>
        <orientation evidence="1">Cytoplasmic side</orientation>
    </subcellularLocation>
</comment>
<gene>
    <name evidence="12" type="primary">fliJ</name>
    <name evidence="12" type="ORF">P4T90_03080</name>
</gene>
<evidence type="ECO:0000313" key="12">
    <source>
        <dbReference type="EMBL" id="MED1202073.1"/>
    </source>
</evidence>
<keyword evidence="6" id="KW-0145">Chemotaxis</keyword>
<comment type="similarity">
    <text evidence="2">Belongs to the FliJ family.</text>
</comment>
<dbReference type="Pfam" id="PF02050">
    <property type="entry name" value="FliJ"/>
    <property type="match status" value="1"/>
</dbReference>
<keyword evidence="9" id="KW-0472">Membrane</keyword>